<accession>A0A0N0NL43</accession>
<feature type="compositionally biased region" description="Low complexity" evidence="1">
    <location>
        <begin position="103"/>
        <end position="114"/>
    </location>
</feature>
<name>A0A0N0NL43_9EURO</name>
<evidence type="ECO:0000256" key="1">
    <source>
        <dbReference type="SAM" id="MobiDB-lite"/>
    </source>
</evidence>
<dbReference type="Proteomes" id="UP000038010">
    <property type="component" value="Unassembled WGS sequence"/>
</dbReference>
<reference evidence="2 3" key="1">
    <citation type="submission" date="2015-06" db="EMBL/GenBank/DDBJ databases">
        <title>Draft genome of the ant-associated black yeast Phialophora attae CBS 131958.</title>
        <authorList>
            <person name="Moreno L.F."/>
            <person name="Stielow B.J."/>
            <person name="de Hoog S."/>
            <person name="Vicente V.A."/>
            <person name="Weiss V.A."/>
            <person name="de Vries M."/>
            <person name="Cruz L.M."/>
            <person name="Souza E.M."/>
        </authorList>
    </citation>
    <scope>NUCLEOTIDE SEQUENCE [LARGE SCALE GENOMIC DNA]</scope>
    <source>
        <strain evidence="2 3">CBS 131958</strain>
    </source>
</reference>
<proteinExistence type="predicted"/>
<dbReference type="AlphaFoldDB" id="A0A0N0NL43"/>
<evidence type="ECO:0000313" key="3">
    <source>
        <dbReference type="Proteomes" id="UP000038010"/>
    </source>
</evidence>
<dbReference type="EMBL" id="LFJN01000017">
    <property type="protein sequence ID" value="KPI38748.1"/>
    <property type="molecule type" value="Genomic_DNA"/>
</dbReference>
<feature type="region of interest" description="Disordered" evidence="1">
    <location>
        <begin position="93"/>
        <end position="144"/>
    </location>
</feature>
<gene>
    <name evidence="2" type="ORF">AB675_5755</name>
</gene>
<sequence length="172" mass="19843">MLFRSIFKYLSGAFTACINSFSRSQLELSPALHNEDETKSIGLKRLSSRLSLTSFTTNKSVRTKNSEASLNNPIDPSDLRRHRTRCRRNRQYHLHQRQREQQQQDPQDQEQAPQTPARVASRAVHNRERPLRRRPATIHESAPKDFTGVNDRVYTISARGRFVPSFGILDDA</sequence>
<comment type="caution">
    <text evidence="2">The sequence shown here is derived from an EMBL/GenBank/DDBJ whole genome shotgun (WGS) entry which is preliminary data.</text>
</comment>
<dbReference type="GeneID" id="28737874"/>
<evidence type="ECO:0000313" key="2">
    <source>
        <dbReference type="EMBL" id="KPI38748.1"/>
    </source>
</evidence>
<protein>
    <submittedName>
        <fullName evidence="2">Uncharacterized protein</fullName>
    </submittedName>
</protein>
<keyword evidence="3" id="KW-1185">Reference proteome</keyword>
<dbReference type="VEuPathDB" id="FungiDB:AB675_5755"/>
<dbReference type="RefSeq" id="XP_017998711.1">
    <property type="nucleotide sequence ID" value="XM_018145994.1"/>
</dbReference>
<feature type="region of interest" description="Disordered" evidence="1">
    <location>
        <begin position="57"/>
        <end position="81"/>
    </location>
</feature>
<organism evidence="2 3">
    <name type="scientific">Cyphellophora attinorum</name>
    <dbReference type="NCBI Taxonomy" id="1664694"/>
    <lineage>
        <taxon>Eukaryota</taxon>
        <taxon>Fungi</taxon>
        <taxon>Dikarya</taxon>
        <taxon>Ascomycota</taxon>
        <taxon>Pezizomycotina</taxon>
        <taxon>Eurotiomycetes</taxon>
        <taxon>Chaetothyriomycetidae</taxon>
        <taxon>Chaetothyriales</taxon>
        <taxon>Cyphellophoraceae</taxon>
        <taxon>Cyphellophora</taxon>
    </lineage>
</organism>